<protein>
    <submittedName>
        <fullName evidence="2">Uncharacterized protein</fullName>
    </submittedName>
</protein>
<reference evidence="2" key="1">
    <citation type="submission" date="2020-08" db="EMBL/GenBank/DDBJ databases">
        <title>Multicomponent nature underlies the extraordinary mechanical properties of spider dragline silk.</title>
        <authorList>
            <person name="Kono N."/>
            <person name="Nakamura H."/>
            <person name="Mori M."/>
            <person name="Yoshida Y."/>
            <person name="Ohtoshi R."/>
            <person name="Malay A.D."/>
            <person name="Moran D.A.P."/>
            <person name="Tomita M."/>
            <person name="Numata K."/>
            <person name="Arakawa K."/>
        </authorList>
    </citation>
    <scope>NUCLEOTIDE SEQUENCE</scope>
</reference>
<sequence>MHVNMKVKPSDGGNGPTDDMGVLKFSTGFERLYGAHGMPLTFHGHRMQHCVHLAMSQHGRPDEAILGRRFFHEYLMGEIMEKAKKLKAKFLWLIRGFFFLLTSQKISRAFPILKGFNLMDKSLEEIKGF</sequence>
<dbReference type="Proteomes" id="UP000886998">
    <property type="component" value="Unassembled WGS sequence"/>
</dbReference>
<keyword evidence="1" id="KW-1133">Transmembrane helix</keyword>
<proteinExistence type="predicted"/>
<dbReference type="AlphaFoldDB" id="A0A8X7BW35"/>
<keyword evidence="1" id="KW-0812">Transmembrane</keyword>
<name>A0A8X7BW35_9ARAC</name>
<dbReference type="EMBL" id="BMAV01004053">
    <property type="protein sequence ID" value="GFY44104.1"/>
    <property type="molecule type" value="Genomic_DNA"/>
</dbReference>
<comment type="caution">
    <text evidence="2">The sequence shown here is derived from an EMBL/GenBank/DDBJ whole genome shotgun (WGS) entry which is preliminary data.</text>
</comment>
<evidence type="ECO:0000313" key="2">
    <source>
        <dbReference type="EMBL" id="GFY44104.1"/>
    </source>
</evidence>
<gene>
    <name evidence="2" type="ORF">TNIN_277861</name>
</gene>
<accession>A0A8X7BW35</accession>
<keyword evidence="1" id="KW-0472">Membrane</keyword>
<feature type="transmembrane region" description="Helical" evidence="1">
    <location>
        <begin position="90"/>
        <end position="110"/>
    </location>
</feature>
<organism evidence="2 3">
    <name type="scientific">Trichonephila inaurata madagascariensis</name>
    <dbReference type="NCBI Taxonomy" id="2747483"/>
    <lineage>
        <taxon>Eukaryota</taxon>
        <taxon>Metazoa</taxon>
        <taxon>Ecdysozoa</taxon>
        <taxon>Arthropoda</taxon>
        <taxon>Chelicerata</taxon>
        <taxon>Arachnida</taxon>
        <taxon>Araneae</taxon>
        <taxon>Araneomorphae</taxon>
        <taxon>Entelegynae</taxon>
        <taxon>Araneoidea</taxon>
        <taxon>Nephilidae</taxon>
        <taxon>Trichonephila</taxon>
        <taxon>Trichonephila inaurata</taxon>
    </lineage>
</organism>
<evidence type="ECO:0000256" key="1">
    <source>
        <dbReference type="SAM" id="Phobius"/>
    </source>
</evidence>
<keyword evidence="3" id="KW-1185">Reference proteome</keyword>
<evidence type="ECO:0000313" key="3">
    <source>
        <dbReference type="Proteomes" id="UP000886998"/>
    </source>
</evidence>